<organism evidence="2 3">
    <name type="scientific">Candida albicans P78048</name>
    <dbReference type="NCBI Taxonomy" id="1094989"/>
    <lineage>
        <taxon>Eukaryota</taxon>
        <taxon>Fungi</taxon>
        <taxon>Dikarya</taxon>
        <taxon>Ascomycota</taxon>
        <taxon>Saccharomycotina</taxon>
        <taxon>Pichiomycetes</taxon>
        <taxon>Debaryomycetaceae</taxon>
        <taxon>Candida/Lodderomyces clade</taxon>
        <taxon>Candida</taxon>
    </lineage>
</organism>
<evidence type="ECO:0000313" key="2">
    <source>
        <dbReference type="EMBL" id="KGR12579.1"/>
    </source>
</evidence>
<keyword evidence="1" id="KW-0812">Transmembrane</keyword>
<keyword evidence="1" id="KW-1133">Transmembrane helix</keyword>
<name>A0AB34PSR6_CANAX</name>
<dbReference type="Proteomes" id="UP000030161">
    <property type="component" value="Unassembled WGS sequence"/>
</dbReference>
<evidence type="ECO:0000256" key="1">
    <source>
        <dbReference type="SAM" id="Phobius"/>
    </source>
</evidence>
<keyword evidence="1" id="KW-0472">Membrane</keyword>
<proteinExistence type="predicted"/>
<evidence type="ECO:0000313" key="3">
    <source>
        <dbReference type="Proteomes" id="UP000030161"/>
    </source>
</evidence>
<protein>
    <submittedName>
        <fullName evidence="2">Uncharacterized protein</fullName>
    </submittedName>
</protein>
<accession>A0AB34PSR6</accession>
<feature type="transmembrane region" description="Helical" evidence="1">
    <location>
        <begin position="7"/>
        <end position="30"/>
    </location>
</feature>
<reference evidence="2 3" key="1">
    <citation type="submission" date="2013-12" db="EMBL/GenBank/DDBJ databases">
        <title>The Genome Sequence of Candida albicans P78048.</title>
        <authorList>
            <consortium name="The Broad Institute Genome Sequencing Platform"/>
            <consortium name="The Broad Institute Genome Sequencing Center for Infectious Disease"/>
            <person name="Cuomo C."/>
            <person name="Bennett R."/>
            <person name="Hirakawa M."/>
            <person name="Noverr M."/>
            <person name="Mitchell A."/>
            <person name="Young S.K."/>
            <person name="Zeng Q."/>
            <person name="Gargeya S."/>
            <person name="Fitzgerald M."/>
            <person name="Abouelleil A."/>
            <person name="Alvarado L."/>
            <person name="Berlin A.M."/>
            <person name="Chapman S.B."/>
            <person name="Dewar J."/>
            <person name="Goldberg J."/>
            <person name="Griggs A."/>
            <person name="Gujja S."/>
            <person name="Hansen M."/>
            <person name="Howarth C."/>
            <person name="Imamovic A."/>
            <person name="Larimer J."/>
            <person name="McCowan C."/>
            <person name="Murphy C."/>
            <person name="Pearson M."/>
            <person name="Priest M."/>
            <person name="Roberts A."/>
            <person name="Saif S."/>
            <person name="Shea T."/>
            <person name="Sykes S."/>
            <person name="Wortman J."/>
            <person name="Nusbaum C."/>
            <person name="Birren B."/>
        </authorList>
    </citation>
    <scope>NUCLEOTIDE SEQUENCE [LARGE SCALE GENOMIC DNA]</scope>
    <source>
        <strain evidence="2 3">P78048</strain>
    </source>
</reference>
<gene>
    <name evidence="2" type="ORF">MG3_02660</name>
</gene>
<dbReference type="AlphaFoldDB" id="A0AB34PSR6"/>
<comment type="caution">
    <text evidence="2">The sequence shown here is derived from an EMBL/GenBank/DDBJ whole genome shotgun (WGS) entry which is preliminary data.</text>
</comment>
<sequence length="120" mass="14441">MKIKTNVSFNSLCVCVCINLSHVIFFFFLFPENVLNFSFPPKVIKQHYFVFSYQKYTKPFDGNLNILIVYMDPEYHWIKENLLYVNKVKNARLSYLYWCQKVMHFFNNNKLKWLSCSAPS</sequence>
<dbReference type="EMBL" id="AJIX01000015">
    <property type="protein sequence ID" value="KGR12579.1"/>
    <property type="molecule type" value="Genomic_DNA"/>
</dbReference>